<proteinExistence type="predicted"/>
<gene>
    <name evidence="2" type="ORF">SBRY_10808</name>
</gene>
<keyword evidence="3" id="KW-1185">Reference proteome</keyword>
<dbReference type="Proteomes" id="UP001153328">
    <property type="component" value="Unassembled WGS sequence"/>
</dbReference>
<dbReference type="InterPro" id="IPR045450">
    <property type="entry name" value="VMAP_C"/>
</dbReference>
<sequence>MTPRIDEPEPIDPAEVLVPLVREATVRIHGAKPGRPLYGSGFFVAPNWVLTCAHVACRGSSEGAEDAEDTEEAAGVGQPAARQVTVGWGDRMLDGVVEWAEPAEHGSGSWPAPDLALIRLLDPVDHPCVWLTERTAKAYTTNQVAFFGYTPGDPEPEPYNGRCTISGQVGTSGVLKLGNEDEMPHGVSGGPVVDLVRGEVIGVLKARRRGQDGGQAVGIQQLRRLPAGDAGDPALDLYHRVMAAHDLHHADRHAFVRDDGGTWTDAHSEIGACDGRALTPGQRTELLGLLAQLPPPVDTGSLEDVIGAVRGGRALGLPVAPRAWRDGLGLLYDLRRGTTELEAVLRFAVHAATADRAAAADEAAERALWGWAQQTAGAAVPLSRLFRRTLVDERRSRLRARAAPGAVRTAPAERHGPEALLEIFPRGWEPGRYDWRVSAVPESGEVDCVEEEFDAGTEFDALAARLRQPLREAFRRCDGSGTLAVIQLALPGALVGRFSDVRQLGVDADRPVVVRRTDMPDEDGAAADERAARWRTLHEQPPRTHILDCDEGTASPLPDEADLRARPRDTLPALCRSAAAAPEALDRIVRSGYSVALWRRRPVPQESVCADFHRGMGRAVRAARSAGRLPRLLADLRAEVDDGVPEKFWSAGLMLFYHDPTRPLPGTDEPLETP</sequence>
<dbReference type="EMBL" id="CAJVAX010000001">
    <property type="protein sequence ID" value="CAG7605286.1"/>
    <property type="molecule type" value="Genomic_DNA"/>
</dbReference>
<organism evidence="2 3">
    <name type="scientific">Actinacidiphila bryophytorum</name>
    <dbReference type="NCBI Taxonomy" id="1436133"/>
    <lineage>
        <taxon>Bacteria</taxon>
        <taxon>Bacillati</taxon>
        <taxon>Actinomycetota</taxon>
        <taxon>Actinomycetes</taxon>
        <taxon>Kitasatosporales</taxon>
        <taxon>Streptomycetaceae</taxon>
        <taxon>Actinacidiphila</taxon>
    </lineage>
</organism>
<dbReference type="Pfam" id="PF20028">
    <property type="entry name" value="VMAP-C"/>
    <property type="match status" value="1"/>
</dbReference>
<dbReference type="Gene3D" id="2.40.10.10">
    <property type="entry name" value="Trypsin-like serine proteases"/>
    <property type="match status" value="2"/>
</dbReference>
<dbReference type="InterPro" id="IPR043504">
    <property type="entry name" value="Peptidase_S1_PA_chymotrypsin"/>
</dbReference>
<reference evidence="2" key="1">
    <citation type="submission" date="2021-06" db="EMBL/GenBank/DDBJ databases">
        <authorList>
            <person name="Arsene-Ploetze F."/>
        </authorList>
    </citation>
    <scope>NUCLEOTIDE SEQUENCE</scope>
    <source>
        <strain evidence="2">SBRY1</strain>
    </source>
</reference>
<comment type="caution">
    <text evidence="2">The sequence shown here is derived from an EMBL/GenBank/DDBJ whole genome shotgun (WGS) entry which is preliminary data.</text>
</comment>
<feature type="domain" description="vWA-MoxR associated protein C-terminal" evidence="1">
    <location>
        <begin position="431"/>
        <end position="660"/>
    </location>
</feature>
<dbReference type="RefSeq" id="WP_205047696.1">
    <property type="nucleotide sequence ID" value="NZ_CAJVAX010000001.1"/>
</dbReference>
<evidence type="ECO:0000313" key="2">
    <source>
        <dbReference type="EMBL" id="CAG7605286.1"/>
    </source>
</evidence>
<evidence type="ECO:0000259" key="1">
    <source>
        <dbReference type="Pfam" id="PF20028"/>
    </source>
</evidence>
<dbReference type="InterPro" id="IPR009003">
    <property type="entry name" value="Peptidase_S1_PA"/>
</dbReference>
<dbReference type="AlphaFoldDB" id="A0A9W4ECN2"/>
<dbReference type="SUPFAM" id="SSF50494">
    <property type="entry name" value="Trypsin-like serine proteases"/>
    <property type="match status" value="1"/>
</dbReference>
<evidence type="ECO:0000313" key="3">
    <source>
        <dbReference type="Proteomes" id="UP001153328"/>
    </source>
</evidence>
<accession>A0A9W4ECN2</accession>
<name>A0A9W4ECN2_9ACTN</name>
<protein>
    <submittedName>
        <fullName evidence="2">Trypsin-like peptidase domain-containing protein</fullName>
    </submittedName>
</protein>
<dbReference type="Pfam" id="PF13365">
    <property type="entry name" value="Trypsin_2"/>
    <property type="match status" value="1"/>
</dbReference>